<gene>
    <name evidence="1" type="ORF">METZ01_LOCUS362654</name>
</gene>
<accession>A0A382SIK7</accession>
<name>A0A382SIK7_9ZZZZ</name>
<protein>
    <submittedName>
        <fullName evidence="1">Uncharacterized protein</fullName>
    </submittedName>
</protein>
<organism evidence="1">
    <name type="scientific">marine metagenome</name>
    <dbReference type="NCBI Taxonomy" id="408172"/>
    <lineage>
        <taxon>unclassified sequences</taxon>
        <taxon>metagenomes</taxon>
        <taxon>ecological metagenomes</taxon>
    </lineage>
</organism>
<sequence>MISYNLIINIVKISEWEDSETEKQAILDLTKKTYGDDAEISNSSYFNWQYRNNLQNLLKEYFLF</sequence>
<evidence type="ECO:0000313" key="1">
    <source>
        <dbReference type="EMBL" id="SVD09800.1"/>
    </source>
</evidence>
<proteinExistence type="predicted"/>
<reference evidence="1" key="1">
    <citation type="submission" date="2018-05" db="EMBL/GenBank/DDBJ databases">
        <authorList>
            <person name="Lanie J.A."/>
            <person name="Ng W.-L."/>
            <person name="Kazmierczak K.M."/>
            <person name="Andrzejewski T.M."/>
            <person name="Davidsen T.M."/>
            <person name="Wayne K.J."/>
            <person name="Tettelin H."/>
            <person name="Glass J.I."/>
            <person name="Rusch D."/>
            <person name="Podicherti R."/>
            <person name="Tsui H.-C.T."/>
            <person name="Winkler M.E."/>
        </authorList>
    </citation>
    <scope>NUCLEOTIDE SEQUENCE</scope>
</reference>
<dbReference type="AlphaFoldDB" id="A0A382SIK7"/>
<dbReference type="EMBL" id="UINC01129420">
    <property type="protein sequence ID" value="SVD09800.1"/>
    <property type="molecule type" value="Genomic_DNA"/>
</dbReference>